<feature type="domain" description="Carbohydrate kinase FGGY N-terminal" evidence="1">
    <location>
        <begin position="122"/>
        <end position="232"/>
    </location>
</feature>
<dbReference type="InterPro" id="IPR018484">
    <property type="entry name" value="FGGY_N"/>
</dbReference>
<dbReference type="InterPro" id="IPR049382">
    <property type="entry name" value="FGGY_C_2"/>
</dbReference>
<dbReference type="Pfam" id="PF00370">
    <property type="entry name" value="FGGY_N"/>
    <property type="match status" value="1"/>
</dbReference>
<dbReference type="Pfam" id="PF21546">
    <property type="entry name" value="FGGY_C_2"/>
    <property type="match status" value="1"/>
</dbReference>
<protein>
    <submittedName>
        <fullName evidence="3">L-fuculose kinase</fullName>
    </submittedName>
</protein>
<evidence type="ECO:0000313" key="4">
    <source>
        <dbReference type="Proteomes" id="UP000583127"/>
    </source>
</evidence>
<dbReference type="GO" id="GO:0016301">
    <property type="term" value="F:kinase activity"/>
    <property type="evidence" value="ECO:0007669"/>
    <property type="project" value="UniProtKB-KW"/>
</dbReference>
<sequence length="453" mass="48778">MFDIGKTNLKLSLIDEDGTSLSEARCANHAVHAGIYPHFDVDTIWDWLLCKLKQLPEPHRVGSIITTTHGATVALLGDGELALPVLDYEFTGIAEIDAVYASLRDDFGCTFSPALAGGLNVGKQLYWQSRRFPDAFARTRAILPYPQYWAWRLSGVASGEITSWGCHTDLWDVTRGRLAPMVNRLGWQSLFPPLREADATLGTLLPHVAARTGLPANCRVVCGIHDSNASLVKHFYGAPSPLAPMNVISSGTWALVAGLGAPLSVLDPRRDMLANVDAWGRPIACARFMGGREFSVLNAGPAGDCSWGDIATLVARRTLALPSFAPLGGPWPERRGEIRGPQPSSPHESYALATLYTALVTDDCLTRLKSSGQIVIEGAFTANRHFAALLATLRPEQAVWVSEDRSGTTGGAYLLASQPATYDAARSRALPCSVLGLSDYATQWHTALGPGHP</sequence>
<dbReference type="AlphaFoldDB" id="A0A7Y0FFW2"/>
<evidence type="ECO:0000259" key="2">
    <source>
        <dbReference type="Pfam" id="PF21546"/>
    </source>
</evidence>
<name>A0A7Y0FFW2_9BURK</name>
<reference evidence="3 4" key="1">
    <citation type="submission" date="2020-04" db="EMBL/GenBank/DDBJ databases">
        <title>Paraburkholderia sp. G-4-1-8 isolated from soil.</title>
        <authorList>
            <person name="Dahal R.H."/>
        </authorList>
    </citation>
    <scope>NUCLEOTIDE SEQUENCE [LARGE SCALE GENOMIC DNA]</scope>
    <source>
        <strain evidence="3 4">G-4-1-8</strain>
    </source>
</reference>
<comment type="caution">
    <text evidence="3">The sequence shown here is derived from an EMBL/GenBank/DDBJ whole genome shotgun (WGS) entry which is preliminary data.</text>
</comment>
<keyword evidence="3" id="KW-0808">Transferase</keyword>
<organism evidence="3 4">
    <name type="scientific">Paraburkholderia antibiotica</name>
    <dbReference type="NCBI Taxonomy" id="2728839"/>
    <lineage>
        <taxon>Bacteria</taxon>
        <taxon>Pseudomonadati</taxon>
        <taxon>Pseudomonadota</taxon>
        <taxon>Betaproteobacteria</taxon>
        <taxon>Burkholderiales</taxon>
        <taxon>Burkholderiaceae</taxon>
        <taxon>Paraburkholderia</taxon>
    </lineage>
</organism>
<dbReference type="Proteomes" id="UP000583127">
    <property type="component" value="Unassembled WGS sequence"/>
</dbReference>
<dbReference type="GO" id="GO:0005975">
    <property type="term" value="P:carbohydrate metabolic process"/>
    <property type="evidence" value="ECO:0007669"/>
    <property type="project" value="InterPro"/>
</dbReference>
<keyword evidence="3" id="KW-0418">Kinase</keyword>
<accession>A0A7Y0FFW2</accession>
<dbReference type="Gene3D" id="3.30.420.40">
    <property type="match status" value="2"/>
</dbReference>
<dbReference type="EMBL" id="JABBFZ010000022">
    <property type="protein sequence ID" value="NML34475.1"/>
    <property type="molecule type" value="Genomic_DNA"/>
</dbReference>
<gene>
    <name evidence="3" type="ORF">HHL14_27045</name>
</gene>
<keyword evidence="4" id="KW-1185">Reference proteome</keyword>
<evidence type="ECO:0000259" key="1">
    <source>
        <dbReference type="Pfam" id="PF00370"/>
    </source>
</evidence>
<evidence type="ECO:0000313" key="3">
    <source>
        <dbReference type="EMBL" id="NML34475.1"/>
    </source>
</evidence>
<dbReference type="InterPro" id="IPR043129">
    <property type="entry name" value="ATPase_NBD"/>
</dbReference>
<dbReference type="CDD" id="cd07772">
    <property type="entry name" value="ASKHA_NBD_FGGY_NaCK-like"/>
    <property type="match status" value="1"/>
</dbReference>
<dbReference type="RefSeq" id="WP_169500666.1">
    <property type="nucleotide sequence ID" value="NZ_JABBFZ010000022.1"/>
</dbReference>
<dbReference type="SUPFAM" id="SSF53067">
    <property type="entry name" value="Actin-like ATPase domain"/>
    <property type="match status" value="1"/>
</dbReference>
<proteinExistence type="predicted"/>
<feature type="domain" description="Carbohydrate kinase FGGY C-terminal" evidence="2">
    <location>
        <begin position="243"/>
        <end position="417"/>
    </location>
</feature>